<evidence type="ECO:0000256" key="7">
    <source>
        <dbReference type="RuleBase" id="RU365068"/>
    </source>
</evidence>
<keyword evidence="2 6" id="KW-0378">Hydrolase</keyword>
<evidence type="ECO:0000256" key="1">
    <source>
        <dbReference type="ARBA" id="ARBA00022741"/>
    </source>
</evidence>
<keyword evidence="4 6" id="KW-0067">ATP-binding</keyword>
<organism evidence="10 11">
    <name type="scientific">Fasciola hepatica</name>
    <name type="common">Liver fluke</name>
    <dbReference type="NCBI Taxonomy" id="6192"/>
    <lineage>
        <taxon>Eukaryota</taxon>
        <taxon>Metazoa</taxon>
        <taxon>Spiralia</taxon>
        <taxon>Lophotrochozoa</taxon>
        <taxon>Platyhelminthes</taxon>
        <taxon>Trematoda</taxon>
        <taxon>Digenea</taxon>
        <taxon>Plagiorchiida</taxon>
        <taxon>Echinostomata</taxon>
        <taxon>Echinostomatoidea</taxon>
        <taxon>Fasciolidae</taxon>
        <taxon>Fasciola</taxon>
    </lineage>
</organism>
<dbReference type="SMART" id="SM01178">
    <property type="entry name" value="DUF4217"/>
    <property type="match status" value="1"/>
</dbReference>
<name>A0A4E0S0R6_FASHE</name>
<comment type="function">
    <text evidence="7">RNA helicase.</text>
</comment>
<feature type="compositionally biased region" description="Polar residues" evidence="8">
    <location>
        <begin position="558"/>
        <end position="576"/>
    </location>
</feature>
<evidence type="ECO:0000259" key="9">
    <source>
        <dbReference type="PROSITE" id="PS51192"/>
    </source>
</evidence>
<dbReference type="InterPro" id="IPR014001">
    <property type="entry name" value="Helicase_ATP-bd"/>
</dbReference>
<evidence type="ECO:0000256" key="6">
    <source>
        <dbReference type="RuleBase" id="RU000492"/>
    </source>
</evidence>
<proteinExistence type="inferred from homology"/>
<protein>
    <recommendedName>
        <fullName evidence="7">ATP-dependent RNA helicase</fullName>
        <ecNumber evidence="7">3.6.4.13</ecNumber>
    </recommendedName>
</protein>
<dbReference type="GO" id="GO:0016887">
    <property type="term" value="F:ATP hydrolysis activity"/>
    <property type="evidence" value="ECO:0007669"/>
    <property type="project" value="RHEA"/>
</dbReference>
<comment type="caution">
    <text evidence="10">The sequence shown here is derived from an EMBL/GenBank/DDBJ whole genome shotgun (WGS) entry which is preliminary data.</text>
</comment>
<evidence type="ECO:0000313" key="11">
    <source>
        <dbReference type="Proteomes" id="UP000230066"/>
    </source>
</evidence>
<dbReference type="GO" id="GO:0005524">
    <property type="term" value="F:ATP binding"/>
    <property type="evidence" value="ECO:0007669"/>
    <property type="project" value="UniProtKB-UniRule"/>
</dbReference>
<keyword evidence="3 6" id="KW-0347">Helicase</keyword>
<dbReference type="CDD" id="cd17960">
    <property type="entry name" value="DEADc_DDX55"/>
    <property type="match status" value="1"/>
</dbReference>
<reference evidence="10" key="1">
    <citation type="submission" date="2019-03" db="EMBL/GenBank/DDBJ databases">
        <title>Improved annotation for the trematode Fasciola hepatica.</title>
        <authorList>
            <person name="Choi Y.-J."/>
            <person name="Martin J."/>
            <person name="Mitreva M."/>
        </authorList>
    </citation>
    <scope>NUCLEOTIDE SEQUENCE [LARGE SCALE GENOMIC DNA]</scope>
</reference>
<evidence type="ECO:0000256" key="4">
    <source>
        <dbReference type="ARBA" id="ARBA00022840"/>
    </source>
</evidence>
<sequence length="643" mass="72472">MTMNSSWDLENVELSEYARNAVEQLGFKSPLPVQKAVIPLLLKSKDVAVEAVTGSGKTVAFLLPMLEILNRRKSVWKSHEIGALIISPTYELALQLYEVLSSMVKHYTDESGQPRFTALVFTGGGGSGGLTTRTEDVTNLQRNGATILVATPGRLVDIVRHVSEVGGPTSNLLVRGFRSLEVLILDEADRLLEMGFEKQLNTLLSMLPKQRRTGLFSATQTNQVEDLVRAGLRNPIRIVVSEQVSSGSAVSGSGGLRTPAALQNFYTLVEPEAKFSTLVRFLVAHPGDKILCFLATCACVDYFSRLVRKLLPASQAKNVHALHRKLRKKRTAIFNAFRNQTSYFNVAHPKLMIPLCISSAFVHRCGRTARCGAEGCALLFLAPNEVAYVNFLEINQKVQLAELSPYELDQMCAPASDTHLTPEAVTSRTRILCKRDRLLYEKSIRAFVSYVQFYRKHECHLLLSLKDLNFGVLGNAFGLLRLPRMPELRDANTSAFNAPAVDLDKIKYREKSVAKQRELMKANEQLQPKFHKNNKPWSKAKEARQKKHDKRQKRSRKFTNATADQSKQSITGSHQPTIHDDTKDIEELNEDYRLLKRARKRKVSAPSSEILICLLDYYLFVEWNFFFRVIFDSPRAGWRNLFA</sequence>
<dbReference type="PROSITE" id="PS51192">
    <property type="entry name" value="HELICASE_ATP_BIND_1"/>
    <property type="match status" value="1"/>
</dbReference>
<dbReference type="EC" id="3.6.4.13" evidence="7"/>
<dbReference type="SUPFAM" id="SSF52540">
    <property type="entry name" value="P-loop containing nucleoside triphosphate hydrolases"/>
    <property type="match status" value="2"/>
</dbReference>
<evidence type="ECO:0000313" key="10">
    <source>
        <dbReference type="EMBL" id="THD25792.1"/>
    </source>
</evidence>
<keyword evidence="1 6" id="KW-0547">Nucleotide-binding</keyword>
<keyword evidence="5 7" id="KW-0694">RNA-binding</keyword>
<feature type="compositionally biased region" description="Basic residues" evidence="8">
    <location>
        <begin position="544"/>
        <end position="557"/>
    </location>
</feature>
<evidence type="ECO:0000256" key="5">
    <source>
        <dbReference type="ARBA" id="ARBA00022884"/>
    </source>
</evidence>
<dbReference type="InterPro" id="IPR027417">
    <property type="entry name" value="P-loop_NTPase"/>
</dbReference>
<evidence type="ECO:0000256" key="2">
    <source>
        <dbReference type="ARBA" id="ARBA00022801"/>
    </source>
</evidence>
<dbReference type="Pfam" id="PF13959">
    <property type="entry name" value="CTE_SPB4"/>
    <property type="match status" value="1"/>
</dbReference>
<dbReference type="PROSITE" id="PS00039">
    <property type="entry name" value="DEAD_ATP_HELICASE"/>
    <property type="match status" value="1"/>
</dbReference>
<dbReference type="Gene3D" id="3.40.50.300">
    <property type="entry name" value="P-loop containing nucleotide triphosphate hydrolases"/>
    <property type="match status" value="3"/>
</dbReference>
<dbReference type="GO" id="GO:0003723">
    <property type="term" value="F:RNA binding"/>
    <property type="evidence" value="ECO:0007669"/>
    <property type="project" value="UniProtKB-UniRule"/>
</dbReference>
<dbReference type="InterPro" id="IPR011545">
    <property type="entry name" value="DEAD/DEAH_box_helicase_dom"/>
</dbReference>
<dbReference type="Proteomes" id="UP000230066">
    <property type="component" value="Unassembled WGS sequence"/>
</dbReference>
<comment type="catalytic activity">
    <reaction evidence="7">
        <text>ATP + H2O = ADP + phosphate + H(+)</text>
        <dbReference type="Rhea" id="RHEA:13065"/>
        <dbReference type="ChEBI" id="CHEBI:15377"/>
        <dbReference type="ChEBI" id="CHEBI:15378"/>
        <dbReference type="ChEBI" id="CHEBI:30616"/>
        <dbReference type="ChEBI" id="CHEBI:43474"/>
        <dbReference type="ChEBI" id="CHEBI:456216"/>
        <dbReference type="EC" id="3.6.4.13"/>
    </reaction>
</comment>
<dbReference type="Pfam" id="PF00270">
    <property type="entry name" value="DEAD"/>
    <property type="match status" value="1"/>
</dbReference>
<dbReference type="GO" id="GO:0003724">
    <property type="term" value="F:RNA helicase activity"/>
    <property type="evidence" value="ECO:0007669"/>
    <property type="project" value="UniProtKB-EC"/>
</dbReference>
<evidence type="ECO:0000256" key="3">
    <source>
        <dbReference type="ARBA" id="ARBA00022806"/>
    </source>
</evidence>
<dbReference type="SMART" id="SM00487">
    <property type="entry name" value="DEXDc"/>
    <property type="match status" value="1"/>
</dbReference>
<dbReference type="AlphaFoldDB" id="A0A4E0S0R6"/>
<keyword evidence="11" id="KW-1185">Reference proteome</keyword>
<feature type="domain" description="Helicase ATP-binding" evidence="9">
    <location>
        <begin position="38"/>
        <end position="238"/>
    </location>
</feature>
<dbReference type="EMBL" id="JXXN02000988">
    <property type="protein sequence ID" value="THD25792.1"/>
    <property type="molecule type" value="Genomic_DNA"/>
</dbReference>
<comment type="domain">
    <text evidence="7">The Q motif is unique to and characteristic of the DEAD box family of RNA helicases and controls ATP binding and hydrolysis.</text>
</comment>
<dbReference type="InterPro" id="IPR000629">
    <property type="entry name" value="RNA-helicase_DEAD-box_CS"/>
</dbReference>
<gene>
    <name evidence="10" type="ORF">D915_003522</name>
</gene>
<accession>A0A4E0S0R6</accession>
<dbReference type="PANTHER" id="PTHR24031">
    <property type="entry name" value="RNA HELICASE"/>
    <property type="match status" value="1"/>
</dbReference>
<feature type="region of interest" description="Disordered" evidence="8">
    <location>
        <begin position="522"/>
        <end position="583"/>
    </location>
</feature>
<evidence type="ECO:0000256" key="8">
    <source>
        <dbReference type="SAM" id="MobiDB-lite"/>
    </source>
</evidence>
<comment type="similarity">
    <text evidence="6">Belongs to the DEAD box helicase family.</text>
</comment>
<dbReference type="InterPro" id="IPR025313">
    <property type="entry name" value="SPB4-like_CTE"/>
</dbReference>